<protein>
    <recommendedName>
        <fullName evidence="3">Helix-turn-helix domain-containing protein</fullName>
    </recommendedName>
</protein>
<dbReference type="EMBL" id="RCYR01000009">
    <property type="protein sequence ID" value="RYS80479.1"/>
    <property type="molecule type" value="Genomic_DNA"/>
</dbReference>
<name>A0A4Q5C8F0_9FIRM</name>
<gene>
    <name evidence="1" type="ORF">EAI93_06410</name>
</gene>
<dbReference type="AlphaFoldDB" id="A0A4Q5C8F0"/>
<sequence length="97" mass="11406">MNGKQFICNSSIMTDSTLSRSAKWLYVVLSFLYGQYGFKTGYFYRTNEQLENDSGIENRTLKKCKKELIDAGYIKVWHHNTNENTKNIRVCFYSILK</sequence>
<reference evidence="1 2" key="1">
    <citation type="journal article" date="2019" name="Science, e1252229">
        <title>Invertible promoters mediate bacterial phase variation, antibiotic resistance, and host adaptation in the gut.</title>
        <authorList>
            <person name="Jiang X."/>
            <person name="Hall A.B."/>
            <person name="Arthur T.D."/>
            <person name="Plichta D.R."/>
            <person name="Covington C.T."/>
            <person name="Poyet M."/>
            <person name="Crothers J."/>
            <person name="Moses P.L."/>
            <person name="Tolonen A.C."/>
            <person name="Vlamakis H."/>
            <person name="Alm E.J."/>
            <person name="Xavier R.J."/>
        </authorList>
    </citation>
    <scope>NUCLEOTIDE SEQUENCE [LARGE SCALE GENOMIC DNA]</scope>
    <source>
        <strain evidence="2">aa_0143</strain>
    </source>
</reference>
<dbReference type="Proteomes" id="UP000292665">
    <property type="component" value="Unassembled WGS sequence"/>
</dbReference>
<accession>A0A4Q5C8F0</accession>
<evidence type="ECO:0000313" key="1">
    <source>
        <dbReference type="EMBL" id="RYS80479.1"/>
    </source>
</evidence>
<proteinExistence type="predicted"/>
<dbReference type="RefSeq" id="WP_129794843.1">
    <property type="nucleotide sequence ID" value="NZ_DBFYTY010000093.1"/>
</dbReference>
<comment type="caution">
    <text evidence="1">The sequence shown here is derived from an EMBL/GenBank/DDBJ whole genome shotgun (WGS) entry which is preliminary data.</text>
</comment>
<evidence type="ECO:0008006" key="3">
    <source>
        <dbReference type="Google" id="ProtNLM"/>
    </source>
</evidence>
<evidence type="ECO:0000313" key="2">
    <source>
        <dbReference type="Proteomes" id="UP000292665"/>
    </source>
</evidence>
<organism evidence="1 2">
    <name type="scientific">[Ruminococcus] torques</name>
    <dbReference type="NCBI Taxonomy" id="33039"/>
    <lineage>
        <taxon>Bacteria</taxon>
        <taxon>Bacillati</taxon>
        <taxon>Bacillota</taxon>
        <taxon>Clostridia</taxon>
        <taxon>Lachnospirales</taxon>
        <taxon>Lachnospiraceae</taxon>
        <taxon>Mediterraneibacter</taxon>
    </lineage>
</organism>